<dbReference type="EMBL" id="FONN01000037">
    <property type="protein sequence ID" value="SFF42703.1"/>
    <property type="molecule type" value="Genomic_DNA"/>
</dbReference>
<accession>A0A1I2IM40</accession>
<dbReference type="RefSeq" id="WP_046234364.1">
    <property type="nucleotide sequence ID" value="NZ_FONN01000037.1"/>
</dbReference>
<evidence type="ECO:0000313" key="2">
    <source>
        <dbReference type="EMBL" id="SFF42703.1"/>
    </source>
</evidence>
<name>A0A1I2IM40_9BACL</name>
<proteinExistence type="predicted"/>
<reference evidence="3" key="1">
    <citation type="submission" date="2016-10" db="EMBL/GenBank/DDBJ databases">
        <authorList>
            <person name="Varghese N."/>
            <person name="Submissions S."/>
        </authorList>
    </citation>
    <scope>NUCLEOTIDE SEQUENCE [LARGE SCALE GENOMIC DNA]</scope>
    <source>
        <strain evidence="3">CGMCC 1.10223</strain>
    </source>
</reference>
<dbReference type="OrthoDB" id="2644197at2"/>
<gene>
    <name evidence="2" type="ORF">SAMN04487969_13754</name>
</gene>
<evidence type="ECO:0000256" key="1">
    <source>
        <dbReference type="SAM" id="Phobius"/>
    </source>
</evidence>
<feature type="transmembrane region" description="Helical" evidence="1">
    <location>
        <begin position="6"/>
        <end position="23"/>
    </location>
</feature>
<dbReference type="AlphaFoldDB" id="A0A1I2IM40"/>
<keyword evidence="1" id="KW-1133">Transmembrane helix</keyword>
<keyword evidence="3" id="KW-1185">Reference proteome</keyword>
<sequence>MLERVIVLVLVYGSMLLYDRMLLKNESNKREKSAYIFILLVSFYMGIDYVANLNFFGFFELVDVLLTNPARAIDKWLTMPPK</sequence>
<feature type="transmembrane region" description="Helical" evidence="1">
    <location>
        <begin position="35"/>
        <end position="59"/>
    </location>
</feature>
<keyword evidence="1" id="KW-0472">Membrane</keyword>
<dbReference type="Proteomes" id="UP000183410">
    <property type="component" value="Unassembled WGS sequence"/>
</dbReference>
<organism evidence="2 3">
    <name type="scientific">Paenibacillus algorifonticola</name>
    <dbReference type="NCBI Taxonomy" id="684063"/>
    <lineage>
        <taxon>Bacteria</taxon>
        <taxon>Bacillati</taxon>
        <taxon>Bacillota</taxon>
        <taxon>Bacilli</taxon>
        <taxon>Bacillales</taxon>
        <taxon>Paenibacillaceae</taxon>
        <taxon>Paenibacillus</taxon>
    </lineage>
</organism>
<protein>
    <submittedName>
        <fullName evidence="2">Uncharacterized protein</fullName>
    </submittedName>
</protein>
<keyword evidence="1" id="KW-0812">Transmembrane</keyword>
<evidence type="ECO:0000313" key="3">
    <source>
        <dbReference type="Proteomes" id="UP000183410"/>
    </source>
</evidence>